<feature type="transmembrane region" description="Helical" evidence="2">
    <location>
        <begin position="604"/>
        <end position="624"/>
    </location>
</feature>
<dbReference type="EMBL" id="CAVNYO010000044">
    <property type="protein sequence ID" value="CAK5263723.1"/>
    <property type="molecule type" value="Genomic_DNA"/>
</dbReference>
<evidence type="ECO:0000313" key="4">
    <source>
        <dbReference type="Proteomes" id="UP001295794"/>
    </source>
</evidence>
<evidence type="ECO:0000256" key="1">
    <source>
        <dbReference type="SAM" id="MobiDB-lite"/>
    </source>
</evidence>
<dbReference type="Proteomes" id="UP001295794">
    <property type="component" value="Unassembled WGS sequence"/>
</dbReference>
<evidence type="ECO:0000256" key="2">
    <source>
        <dbReference type="SAM" id="Phobius"/>
    </source>
</evidence>
<proteinExistence type="predicted"/>
<feature type="compositionally biased region" description="Low complexity" evidence="1">
    <location>
        <begin position="125"/>
        <end position="136"/>
    </location>
</feature>
<comment type="caution">
    <text evidence="3">The sequence shown here is derived from an EMBL/GenBank/DDBJ whole genome shotgun (WGS) entry which is preliminary data.</text>
</comment>
<keyword evidence="2" id="KW-0812">Transmembrane</keyword>
<evidence type="ECO:0000313" key="3">
    <source>
        <dbReference type="EMBL" id="CAK5263723.1"/>
    </source>
</evidence>
<feature type="region of interest" description="Disordered" evidence="1">
    <location>
        <begin position="99"/>
        <end position="147"/>
    </location>
</feature>
<feature type="transmembrane region" description="Helical" evidence="2">
    <location>
        <begin position="691"/>
        <end position="709"/>
    </location>
</feature>
<evidence type="ECO:0008006" key="5">
    <source>
        <dbReference type="Google" id="ProtNLM"/>
    </source>
</evidence>
<protein>
    <recommendedName>
        <fullName evidence="5">WW domain-containing protein</fullName>
    </recommendedName>
</protein>
<feature type="region of interest" description="Disordered" evidence="1">
    <location>
        <begin position="31"/>
        <end position="54"/>
    </location>
</feature>
<organism evidence="3 4">
    <name type="scientific">Mycena citricolor</name>
    <dbReference type="NCBI Taxonomy" id="2018698"/>
    <lineage>
        <taxon>Eukaryota</taxon>
        <taxon>Fungi</taxon>
        <taxon>Dikarya</taxon>
        <taxon>Basidiomycota</taxon>
        <taxon>Agaricomycotina</taxon>
        <taxon>Agaricomycetes</taxon>
        <taxon>Agaricomycetidae</taxon>
        <taxon>Agaricales</taxon>
        <taxon>Marasmiineae</taxon>
        <taxon>Mycenaceae</taxon>
        <taxon>Mycena</taxon>
    </lineage>
</organism>
<gene>
    <name evidence="3" type="ORF">MYCIT1_LOCUS3312</name>
</gene>
<name>A0AAD2Q0W1_9AGAR</name>
<keyword evidence="2" id="KW-1133">Transmembrane helix</keyword>
<dbReference type="AlphaFoldDB" id="A0AAD2Q0W1"/>
<sequence>MEALTRLLTVLRRFKRLRGLLSVFSSLSRPFSRRNAGNRPDSDNEAPRPCATSLPHSFTNTADIVCNASRISPYVPLSPYRAPADIASHRFQDLPPTINIEEPLHTSSPLDHTAYPSSPAPSPSPSSVSTVYSRPSHATSYSSVDVPRDTMQRSCEMNRLSCPQIPSNQAPSLYLDAAGGFPCSTNGSVTDVDDHLHATQSDDRSESDGPPDLLNLFQHRILPMTPESVKRYKRGLKIPRTESQFIIPPLTMSPPVDVLPEGWTRFVHPEGAPYFHHAEKHVYTDLNVFEQSKLEDIQRYLDKIVDAMRILDVELIDGMELVLDDYFFSDDSKGCQYYLVNHEERSVFWLEEVDSTEIFDIGTKVDGMSSSSILRLELEAQYWRHCELYPHAMKTTTEIVDELRDTLVYSRGEDLLTSSNSTVSWSIDEISHFQSMVDSMTQNFRPGTTAITRTPGINATIGPWQLHRVSLQQFNSSFPEPHSARLMYMSVHHRVLNLHGEPAARLCSDQAVYDQQRKRSWFISILSPLLFFAPYFHLDGLEVLYTDGVIREHGWTQFISRLLKDWQDFTLNATVILNANVAFLAIQSVDNGGSTVSSRTPTQLASYCSIFTSVGAIIFGLLLVKQNRNRSGVGSIKSDSFFFKYNRRRLGMETLAVVYSLPYALLIWSMLAFLAAFLSMCFRYTNSLTRAFVAAFALLVVSFGILHLADSRRGSILTLSIPKISIPTIIWPSWSQADEESAVELGSLPPSTVVLAESPPSIQSHTVELEAPNKRRRPWLSLLVRKDSVEPERSDV</sequence>
<feature type="transmembrane region" description="Helical" evidence="2">
    <location>
        <begin position="656"/>
        <end position="679"/>
    </location>
</feature>
<accession>A0AAD2Q0W1</accession>
<reference evidence="3" key="1">
    <citation type="submission" date="2023-11" db="EMBL/GenBank/DDBJ databases">
        <authorList>
            <person name="De Vega J J."/>
            <person name="De Vega J J."/>
        </authorList>
    </citation>
    <scope>NUCLEOTIDE SEQUENCE</scope>
</reference>
<keyword evidence="2" id="KW-0472">Membrane</keyword>
<keyword evidence="4" id="KW-1185">Reference proteome</keyword>